<keyword evidence="12" id="KW-0902">Two-component regulatory system</keyword>
<comment type="subcellular location">
    <subcellularLocation>
        <location evidence="2">Cell membrane</location>
        <topology evidence="2">Multi-pass membrane protein</topology>
    </subcellularLocation>
</comment>
<feature type="region of interest" description="Disordered" evidence="15">
    <location>
        <begin position="517"/>
        <end position="564"/>
    </location>
</feature>
<dbReference type="FunFam" id="3.30.565.10:FF:000013">
    <property type="entry name" value="Two-component sensor histidine kinase"/>
    <property type="match status" value="1"/>
</dbReference>
<dbReference type="EMBL" id="PVTL01000003">
    <property type="protein sequence ID" value="PRY68944.1"/>
    <property type="molecule type" value="Genomic_DNA"/>
</dbReference>
<evidence type="ECO:0000256" key="10">
    <source>
        <dbReference type="ARBA" id="ARBA00022840"/>
    </source>
</evidence>
<dbReference type="InterPro" id="IPR047669">
    <property type="entry name" value="MtrAB_MtrB"/>
</dbReference>
<dbReference type="Proteomes" id="UP000237983">
    <property type="component" value="Unassembled WGS sequence"/>
</dbReference>
<protein>
    <recommendedName>
        <fullName evidence="14">Sensor histidine kinase MtrB</fullName>
        <ecNumber evidence="3">2.7.13.3</ecNumber>
    </recommendedName>
</protein>
<dbReference type="CDD" id="cd00082">
    <property type="entry name" value="HisKA"/>
    <property type="match status" value="1"/>
</dbReference>
<keyword evidence="5" id="KW-0597">Phosphoprotein</keyword>
<dbReference type="CDD" id="cd00075">
    <property type="entry name" value="HATPase"/>
    <property type="match status" value="1"/>
</dbReference>
<evidence type="ECO:0000256" key="15">
    <source>
        <dbReference type="SAM" id="MobiDB-lite"/>
    </source>
</evidence>
<keyword evidence="8" id="KW-0547">Nucleotide-binding</keyword>
<dbReference type="PROSITE" id="PS50885">
    <property type="entry name" value="HAMP"/>
    <property type="match status" value="1"/>
</dbReference>
<feature type="transmembrane region" description="Helical" evidence="16">
    <location>
        <begin position="21"/>
        <end position="46"/>
    </location>
</feature>
<evidence type="ECO:0000256" key="6">
    <source>
        <dbReference type="ARBA" id="ARBA00022679"/>
    </source>
</evidence>
<dbReference type="Gene3D" id="1.10.287.130">
    <property type="match status" value="1"/>
</dbReference>
<evidence type="ECO:0000256" key="5">
    <source>
        <dbReference type="ARBA" id="ARBA00022553"/>
    </source>
</evidence>
<dbReference type="GO" id="GO:0005524">
    <property type="term" value="F:ATP binding"/>
    <property type="evidence" value="ECO:0007669"/>
    <property type="project" value="UniProtKB-KW"/>
</dbReference>
<dbReference type="Pfam" id="PF00672">
    <property type="entry name" value="HAMP"/>
    <property type="match status" value="1"/>
</dbReference>
<dbReference type="PANTHER" id="PTHR43547">
    <property type="entry name" value="TWO-COMPONENT HISTIDINE KINASE"/>
    <property type="match status" value="1"/>
</dbReference>
<dbReference type="PANTHER" id="PTHR43547:SF2">
    <property type="entry name" value="HYBRID SIGNAL TRANSDUCTION HISTIDINE KINASE C"/>
    <property type="match status" value="1"/>
</dbReference>
<accession>A0A2T0VFW5</accession>
<evidence type="ECO:0000256" key="3">
    <source>
        <dbReference type="ARBA" id="ARBA00012438"/>
    </source>
</evidence>
<proteinExistence type="predicted"/>
<dbReference type="CDD" id="cd06225">
    <property type="entry name" value="HAMP"/>
    <property type="match status" value="1"/>
</dbReference>
<evidence type="ECO:0000256" key="13">
    <source>
        <dbReference type="ARBA" id="ARBA00023136"/>
    </source>
</evidence>
<dbReference type="InterPro" id="IPR003594">
    <property type="entry name" value="HATPase_dom"/>
</dbReference>
<keyword evidence="13 16" id="KW-0472">Membrane</keyword>
<dbReference type="Pfam" id="PF00512">
    <property type="entry name" value="HisKA"/>
    <property type="match status" value="1"/>
</dbReference>
<evidence type="ECO:0000313" key="20">
    <source>
        <dbReference type="Proteomes" id="UP000237983"/>
    </source>
</evidence>
<dbReference type="SMART" id="SM00387">
    <property type="entry name" value="HATPase_c"/>
    <property type="match status" value="1"/>
</dbReference>
<organism evidence="19 20">
    <name type="scientific">Glaciihabitans tibetensis</name>
    <dbReference type="NCBI Taxonomy" id="1266600"/>
    <lineage>
        <taxon>Bacteria</taxon>
        <taxon>Bacillati</taxon>
        <taxon>Actinomycetota</taxon>
        <taxon>Actinomycetes</taxon>
        <taxon>Micrococcales</taxon>
        <taxon>Microbacteriaceae</taxon>
        <taxon>Glaciihabitans</taxon>
    </lineage>
</organism>
<dbReference type="PROSITE" id="PS50109">
    <property type="entry name" value="HIS_KIN"/>
    <property type="match status" value="1"/>
</dbReference>
<evidence type="ECO:0000256" key="2">
    <source>
        <dbReference type="ARBA" id="ARBA00004651"/>
    </source>
</evidence>
<dbReference type="EC" id="2.7.13.3" evidence="3"/>
<evidence type="ECO:0000259" key="18">
    <source>
        <dbReference type="PROSITE" id="PS50885"/>
    </source>
</evidence>
<keyword evidence="9 19" id="KW-0418">Kinase</keyword>
<evidence type="ECO:0000256" key="9">
    <source>
        <dbReference type="ARBA" id="ARBA00022777"/>
    </source>
</evidence>
<comment type="caution">
    <text evidence="19">The sequence shown here is derived from an EMBL/GenBank/DDBJ whole genome shotgun (WGS) entry which is preliminary data.</text>
</comment>
<dbReference type="Pfam" id="PF02518">
    <property type="entry name" value="HATPase_c"/>
    <property type="match status" value="1"/>
</dbReference>
<feature type="transmembrane region" description="Helical" evidence="16">
    <location>
        <begin position="209"/>
        <end position="228"/>
    </location>
</feature>
<name>A0A2T0VFW5_9MICO</name>
<comment type="catalytic activity">
    <reaction evidence="1">
        <text>ATP + protein L-histidine = ADP + protein N-phospho-L-histidine.</text>
        <dbReference type="EC" id="2.7.13.3"/>
    </reaction>
</comment>
<dbReference type="SMART" id="SM00304">
    <property type="entry name" value="HAMP"/>
    <property type="match status" value="1"/>
</dbReference>
<keyword evidence="11 16" id="KW-1133">Transmembrane helix</keyword>
<dbReference type="RefSeq" id="WP_106211122.1">
    <property type="nucleotide sequence ID" value="NZ_PVTL01000003.1"/>
</dbReference>
<dbReference type="InterPro" id="IPR036097">
    <property type="entry name" value="HisK_dim/P_sf"/>
</dbReference>
<feature type="domain" description="Histidine kinase" evidence="17">
    <location>
        <begin position="296"/>
        <end position="513"/>
    </location>
</feature>
<dbReference type="GO" id="GO:0005886">
    <property type="term" value="C:plasma membrane"/>
    <property type="evidence" value="ECO:0007669"/>
    <property type="project" value="UniProtKB-SubCell"/>
</dbReference>
<evidence type="ECO:0000256" key="11">
    <source>
        <dbReference type="ARBA" id="ARBA00022989"/>
    </source>
</evidence>
<dbReference type="Gene3D" id="3.30.565.10">
    <property type="entry name" value="Histidine kinase-like ATPase, C-terminal domain"/>
    <property type="match status" value="1"/>
</dbReference>
<dbReference type="InterPro" id="IPR005467">
    <property type="entry name" value="His_kinase_dom"/>
</dbReference>
<dbReference type="InterPro" id="IPR003661">
    <property type="entry name" value="HisK_dim/P_dom"/>
</dbReference>
<keyword evidence="4" id="KW-1003">Cell membrane</keyword>
<dbReference type="SUPFAM" id="SSF55874">
    <property type="entry name" value="ATPase domain of HSP90 chaperone/DNA topoisomerase II/histidine kinase"/>
    <property type="match status" value="1"/>
</dbReference>
<dbReference type="NCBIfam" id="NF040691">
    <property type="entry name" value="MtrAB_MtrB"/>
    <property type="match status" value="1"/>
</dbReference>
<keyword evidence="6" id="KW-0808">Transferase</keyword>
<evidence type="ECO:0000259" key="17">
    <source>
        <dbReference type="PROSITE" id="PS50109"/>
    </source>
</evidence>
<dbReference type="InterPro" id="IPR036890">
    <property type="entry name" value="HATPase_C_sf"/>
</dbReference>
<dbReference type="OrthoDB" id="9786919at2"/>
<evidence type="ECO:0000256" key="14">
    <source>
        <dbReference type="ARBA" id="ARBA00035305"/>
    </source>
</evidence>
<dbReference type="PRINTS" id="PR00344">
    <property type="entry name" value="BCTRLSENSOR"/>
</dbReference>
<dbReference type="Gene3D" id="6.10.340.10">
    <property type="match status" value="1"/>
</dbReference>
<keyword evidence="20" id="KW-1185">Reference proteome</keyword>
<dbReference type="AlphaFoldDB" id="A0A2T0VFW5"/>
<dbReference type="SUPFAM" id="SSF158472">
    <property type="entry name" value="HAMP domain-like"/>
    <property type="match status" value="1"/>
</dbReference>
<dbReference type="InterPro" id="IPR003660">
    <property type="entry name" value="HAMP_dom"/>
</dbReference>
<evidence type="ECO:0000256" key="12">
    <source>
        <dbReference type="ARBA" id="ARBA00023012"/>
    </source>
</evidence>
<keyword evidence="10" id="KW-0067">ATP-binding</keyword>
<sequence>MRDFDWRSWLSRLARLWRTSLQLRTVAISVIMATVGVSIIGAYMLISVGSNLFDSRRDQLLASSERAAVSVQNVFSAAAEQGGSAELESAMVDAFDLVSRSNATTGGTFIAILRSPDQEGPRVPGDLASTPSTVDLIGPDLRETVAESADTERRMYWQSVSIPSESGNGDPGIVVGSSITIPSSGVYELYLVYNLSDAQQTLDFVQRTLVLGLLALIVLIGAVTYIVVRLVVGPVRLAADVSQKLAAGQLEQRIPERGEDVIATLARSFNAMADSLQHQIVRLATLSQVQQRFVSDVSHELRTPLTTIHLAGDLLYDQRENFPPETARTAELLHAQIERFEILLADLLEMSRYDAGAVELTTEPTNLVHLVGDAIESVSSLADSKGSPLRLIAPGGYFEAEVEGRRIRRILQNLLSNAIDHGEGRPIIVYVDSNASAVAIAVRDYGIGMSPQAMERVFDRFWRADPSRQRTTGGTGLGLAIALEDAALHGGRLEVWSAPGEGSCFRLTLPRTHGAALADSPLELPPDDTEPQGLDPNDTNPDGLDVAPSKDTYRELQSGKGDDD</sequence>
<evidence type="ECO:0000256" key="7">
    <source>
        <dbReference type="ARBA" id="ARBA00022692"/>
    </source>
</evidence>
<reference evidence="19 20" key="1">
    <citation type="submission" date="2018-03" db="EMBL/GenBank/DDBJ databases">
        <title>Genomic Encyclopedia of Type Strains, Phase III (KMG-III): the genomes of soil and plant-associated and newly described type strains.</title>
        <authorList>
            <person name="Whitman W."/>
        </authorList>
    </citation>
    <scope>NUCLEOTIDE SEQUENCE [LARGE SCALE GENOMIC DNA]</scope>
    <source>
        <strain evidence="19 20">CGMCC 1.12484</strain>
    </source>
</reference>
<gene>
    <name evidence="19" type="ORF">B0I08_103149</name>
</gene>
<dbReference type="InterPro" id="IPR004358">
    <property type="entry name" value="Sig_transdc_His_kin-like_C"/>
</dbReference>
<evidence type="ECO:0000256" key="1">
    <source>
        <dbReference type="ARBA" id="ARBA00000085"/>
    </source>
</evidence>
<evidence type="ECO:0000313" key="19">
    <source>
        <dbReference type="EMBL" id="PRY68944.1"/>
    </source>
</evidence>
<dbReference type="GO" id="GO:0000155">
    <property type="term" value="F:phosphorelay sensor kinase activity"/>
    <property type="evidence" value="ECO:0007669"/>
    <property type="project" value="InterPro"/>
</dbReference>
<evidence type="ECO:0000256" key="4">
    <source>
        <dbReference type="ARBA" id="ARBA00022475"/>
    </source>
</evidence>
<dbReference type="FunFam" id="1.10.287.130:FF:000010">
    <property type="entry name" value="Two-component sensor histidine kinase"/>
    <property type="match status" value="1"/>
</dbReference>
<evidence type="ECO:0000256" key="16">
    <source>
        <dbReference type="SAM" id="Phobius"/>
    </source>
</evidence>
<keyword evidence="7 16" id="KW-0812">Transmembrane</keyword>
<dbReference type="SUPFAM" id="SSF47384">
    <property type="entry name" value="Homodimeric domain of signal transducing histidine kinase"/>
    <property type="match status" value="1"/>
</dbReference>
<feature type="domain" description="HAMP" evidence="18">
    <location>
        <begin position="229"/>
        <end position="281"/>
    </location>
</feature>
<dbReference type="SMART" id="SM00388">
    <property type="entry name" value="HisKA"/>
    <property type="match status" value="1"/>
</dbReference>
<evidence type="ECO:0000256" key="8">
    <source>
        <dbReference type="ARBA" id="ARBA00022741"/>
    </source>
</evidence>